<comment type="catalytic activity">
    <reaction evidence="1 12 13">
        <text>[protein]-peptidylproline (omega=180) = [protein]-peptidylproline (omega=0)</text>
        <dbReference type="Rhea" id="RHEA:16237"/>
        <dbReference type="Rhea" id="RHEA-COMP:10747"/>
        <dbReference type="Rhea" id="RHEA-COMP:10748"/>
        <dbReference type="ChEBI" id="CHEBI:83833"/>
        <dbReference type="ChEBI" id="CHEBI:83834"/>
        <dbReference type="EC" id="5.2.1.8"/>
    </reaction>
</comment>
<dbReference type="SUPFAM" id="SSF109998">
    <property type="entry name" value="Triger factor/SurA peptide-binding domain-like"/>
    <property type="match status" value="1"/>
</dbReference>
<accession>A0A5B8KUH4</accession>
<dbReference type="Pfam" id="PF00254">
    <property type="entry name" value="FKBP_C"/>
    <property type="match status" value="1"/>
</dbReference>
<organism evidence="18 19">
    <name type="scientific">Nitratireductor mangrovi</name>
    <dbReference type="NCBI Taxonomy" id="2599600"/>
    <lineage>
        <taxon>Bacteria</taxon>
        <taxon>Pseudomonadati</taxon>
        <taxon>Pseudomonadota</taxon>
        <taxon>Alphaproteobacteria</taxon>
        <taxon>Hyphomicrobiales</taxon>
        <taxon>Phyllobacteriaceae</taxon>
        <taxon>Nitratireductor</taxon>
    </lineage>
</organism>
<feature type="compositionally biased region" description="Basic and acidic residues" evidence="16">
    <location>
        <begin position="468"/>
        <end position="477"/>
    </location>
</feature>
<keyword evidence="9 12" id="KW-0131">Cell cycle</keyword>
<comment type="domain">
    <text evidence="12">Consists of 3 domains; the N-terminus binds the ribosome, the middle domain has PPIase activity, while the C-terminus has intrinsic chaperone activity on its own.</text>
</comment>
<gene>
    <name evidence="12" type="primary">tig</name>
    <name evidence="18" type="ORF">FQ775_01785</name>
</gene>
<comment type="subcellular location">
    <subcellularLocation>
        <location evidence="12">Cytoplasm</location>
    </subcellularLocation>
    <text evidence="12">About half TF is bound to the ribosome near the polypeptide exit tunnel while the other half is free in the cytoplasm.</text>
</comment>
<evidence type="ECO:0000256" key="8">
    <source>
        <dbReference type="ARBA" id="ARBA00023235"/>
    </source>
</evidence>
<dbReference type="NCBIfam" id="TIGR00115">
    <property type="entry name" value="tig"/>
    <property type="match status" value="1"/>
</dbReference>
<keyword evidence="5 12" id="KW-0132">Cell division</keyword>
<feature type="compositionally biased region" description="Basic residues" evidence="16">
    <location>
        <begin position="453"/>
        <end position="464"/>
    </location>
</feature>
<evidence type="ECO:0000256" key="15">
    <source>
        <dbReference type="SAM" id="Coils"/>
    </source>
</evidence>
<dbReference type="GO" id="GO:0051301">
    <property type="term" value="P:cell division"/>
    <property type="evidence" value="ECO:0007669"/>
    <property type="project" value="UniProtKB-KW"/>
</dbReference>
<dbReference type="KEGG" id="niy:FQ775_01785"/>
<dbReference type="InterPro" id="IPR008881">
    <property type="entry name" value="Trigger_fac_ribosome-bd_bac"/>
</dbReference>
<dbReference type="InterPro" id="IPR005215">
    <property type="entry name" value="Trig_fac"/>
</dbReference>
<dbReference type="Pfam" id="PF05698">
    <property type="entry name" value="Trigger_C"/>
    <property type="match status" value="1"/>
</dbReference>
<keyword evidence="8 12" id="KW-0413">Isomerase</keyword>
<evidence type="ECO:0000256" key="10">
    <source>
        <dbReference type="ARBA" id="ARBA00024849"/>
    </source>
</evidence>
<evidence type="ECO:0000256" key="3">
    <source>
        <dbReference type="ARBA" id="ARBA00013194"/>
    </source>
</evidence>
<dbReference type="Gene3D" id="3.30.70.1050">
    <property type="entry name" value="Trigger factor ribosome-binding domain"/>
    <property type="match status" value="1"/>
</dbReference>
<dbReference type="PROSITE" id="PS50059">
    <property type="entry name" value="FKBP_PPIASE"/>
    <property type="match status" value="1"/>
</dbReference>
<evidence type="ECO:0000256" key="9">
    <source>
        <dbReference type="ARBA" id="ARBA00023306"/>
    </source>
</evidence>
<feature type="region of interest" description="Disordered" evidence="16">
    <location>
        <begin position="440"/>
        <end position="477"/>
    </location>
</feature>
<evidence type="ECO:0000256" key="4">
    <source>
        <dbReference type="ARBA" id="ARBA00016902"/>
    </source>
</evidence>
<dbReference type="SUPFAM" id="SSF54534">
    <property type="entry name" value="FKBP-like"/>
    <property type="match status" value="1"/>
</dbReference>
<dbReference type="OrthoDB" id="9767721at2"/>
<dbReference type="GO" id="GO:0043022">
    <property type="term" value="F:ribosome binding"/>
    <property type="evidence" value="ECO:0007669"/>
    <property type="project" value="TreeGrafter"/>
</dbReference>
<dbReference type="EMBL" id="CP042301">
    <property type="protein sequence ID" value="QDY99199.1"/>
    <property type="molecule type" value="Genomic_DNA"/>
</dbReference>
<dbReference type="GO" id="GO:0015031">
    <property type="term" value="P:protein transport"/>
    <property type="evidence" value="ECO:0007669"/>
    <property type="project" value="UniProtKB-UniRule"/>
</dbReference>
<evidence type="ECO:0000256" key="6">
    <source>
        <dbReference type="ARBA" id="ARBA00023110"/>
    </source>
</evidence>
<dbReference type="InterPro" id="IPR037041">
    <property type="entry name" value="Trigger_fac_C_sf"/>
</dbReference>
<dbReference type="FunFam" id="3.10.50.40:FF:000001">
    <property type="entry name" value="Trigger factor"/>
    <property type="match status" value="1"/>
</dbReference>
<comment type="function">
    <text evidence="10 12">Involved in protein export. Acts as a chaperone by maintaining the newly synthesized protein in an open conformation. Functions as a peptidyl-prolyl cis-trans isomerase.</text>
</comment>
<sequence>MQVTETLNAGLKREIQVIVPAKDMEARLVERLEDAKSKVRINGFRPGKVPLQHLRKMYGKAMMAEVVNDILSKSTGSIISDRGEKAAMQPEVTMTEDEKEAEKVLSGEADFSFQIAYEVIPPIEVKDVADIKVTREIYDVPEAEIEEQALRVAESARSFTTKKGKAEDGDRVTIDYVGKIDGEPFEGGADTGANLVLGSGQFIPGFEEQLVGVKAGDEKVISVTFPAEYQAAHLAGKDATFDVKVTEVAKPEPLELNDEVAKNLGLESADKLREIVKGQLENQFGALTRQKVKRQLLDQLDAVYSFEAPSKLVEAEFENIWNQVTGDLEKAGRNFEDEETTEEKARAEYQRLAERRVRLGLVLAEIGEKAGVQITDEEMQRALYETVRHYPGQEKEIFEFYRSNPQAQANLRAPLFEEKVIDHLLGQVDVTDKKVSKDELLADDEETAEAAPKKKAPAKKKAAPKKAAAKDEGSDGE</sequence>
<evidence type="ECO:0000256" key="12">
    <source>
        <dbReference type="HAMAP-Rule" id="MF_00303"/>
    </source>
</evidence>
<evidence type="ECO:0000256" key="16">
    <source>
        <dbReference type="SAM" id="MobiDB-lite"/>
    </source>
</evidence>
<dbReference type="InterPro" id="IPR008880">
    <property type="entry name" value="Trigger_fac_C"/>
</dbReference>
<dbReference type="GO" id="GO:0005737">
    <property type="term" value="C:cytoplasm"/>
    <property type="evidence" value="ECO:0007669"/>
    <property type="project" value="UniProtKB-SubCell"/>
</dbReference>
<evidence type="ECO:0000313" key="19">
    <source>
        <dbReference type="Proteomes" id="UP000321389"/>
    </source>
</evidence>
<dbReference type="GO" id="GO:0044183">
    <property type="term" value="F:protein folding chaperone"/>
    <property type="evidence" value="ECO:0007669"/>
    <property type="project" value="TreeGrafter"/>
</dbReference>
<evidence type="ECO:0000256" key="7">
    <source>
        <dbReference type="ARBA" id="ARBA00023186"/>
    </source>
</evidence>
<feature type="coiled-coil region" evidence="15">
    <location>
        <begin position="328"/>
        <end position="355"/>
    </location>
</feature>
<evidence type="ECO:0000256" key="14">
    <source>
        <dbReference type="RuleBase" id="RU003914"/>
    </source>
</evidence>
<dbReference type="Gene3D" id="3.10.50.40">
    <property type="match status" value="1"/>
</dbReference>
<dbReference type="GO" id="GO:0003755">
    <property type="term" value="F:peptidyl-prolyl cis-trans isomerase activity"/>
    <property type="evidence" value="ECO:0007669"/>
    <property type="project" value="UniProtKB-UniRule"/>
</dbReference>
<dbReference type="RefSeq" id="WP_146297849.1">
    <property type="nucleotide sequence ID" value="NZ_CP042301.2"/>
</dbReference>
<dbReference type="Pfam" id="PF05697">
    <property type="entry name" value="Trigger_N"/>
    <property type="match status" value="1"/>
</dbReference>
<dbReference type="GO" id="GO:0051083">
    <property type="term" value="P:'de novo' cotranslational protein folding"/>
    <property type="evidence" value="ECO:0007669"/>
    <property type="project" value="TreeGrafter"/>
</dbReference>
<dbReference type="PIRSF" id="PIRSF003095">
    <property type="entry name" value="Trigger_factor"/>
    <property type="match status" value="1"/>
</dbReference>
<keyword evidence="7 12" id="KW-0143">Chaperone</keyword>
<dbReference type="InterPro" id="IPR027304">
    <property type="entry name" value="Trigger_fact/SurA_dom_sf"/>
</dbReference>
<proteinExistence type="inferred from homology"/>
<evidence type="ECO:0000259" key="17">
    <source>
        <dbReference type="PROSITE" id="PS50059"/>
    </source>
</evidence>
<dbReference type="AlphaFoldDB" id="A0A5B8KUH4"/>
<evidence type="ECO:0000313" key="18">
    <source>
        <dbReference type="EMBL" id="QDY99199.1"/>
    </source>
</evidence>
<dbReference type="HAMAP" id="MF_00303">
    <property type="entry name" value="Trigger_factor_Tig"/>
    <property type="match status" value="1"/>
</dbReference>
<keyword evidence="12" id="KW-0963">Cytoplasm</keyword>
<dbReference type="PANTHER" id="PTHR30560">
    <property type="entry name" value="TRIGGER FACTOR CHAPERONE AND PEPTIDYL-PROLYL CIS/TRANS ISOMERASE"/>
    <property type="match status" value="1"/>
</dbReference>
<feature type="domain" description="PPIase FKBP-type" evidence="17">
    <location>
        <begin position="169"/>
        <end position="251"/>
    </location>
</feature>
<dbReference type="Proteomes" id="UP000321389">
    <property type="component" value="Chromosome"/>
</dbReference>
<reference evidence="18" key="1">
    <citation type="submission" date="2020-04" db="EMBL/GenBank/DDBJ databases">
        <title>Nitratireductor sp. nov. isolated from mangrove soil.</title>
        <authorList>
            <person name="Ye Y."/>
        </authorList>
    </citation>
    <scope>NUCLEOTIDE SEQUENCE</scope>
    <source>
        <strain evidence="18">SY7</strain>
    </source>
</reference>
<comment type="similarity">
    <text evidence="2 12 14">Belongs to the FKBP-type PPIase family. Tig subfamily.</text>
</comment>
<keyword evidence="19" id="KW-1185">Reference proteome</keyword>
<evidence type="ECO:0000256" key="1">
    <source>
        <dbReference type="ARBA" id="ARBA00000971"/>
    </source>
</evidence>
<dbReference type="Gene3D" id="1.10.3120.10">
    <property type="entry name" value="Trigger factor, C-terminal domain"/>
    <property type="match status" value="1"/>
</dbReference>
<dbReference type="SUPFAM" id="SSF102735">
    <property type="entry name" value="Trigger factor ribosome-binding domain"/>
    <property type="match status" value="1"/>
</dbReference>
<evidence type="ECO:0000256" key="5">
    <source>
        <dbReference type="ARBA" id="ARBA00022618"/>
    </source>
</evidence>
<dbReference type="InterPro" id="IPR046357">
    <property type="entry name" value="PPIase_dom_sf"/>
</dbReference>
<name>A0A5B8KUH4_9HYPH</name>
<dbReference type="EC" id="5.2.1.8" evidence="3 12"/>
<dbReference type="GO" id="GO:0043335">
    <property type="term" value="P:protein unfolding"/>
    <property type="evidence" value="ECO:0007669"/>
    <property type="project" value="TreeGrafter"/>
</dbReference>
<dbReference type="InterPro" id="IPR001179">
    <property type="entry name" value="PPIase_FKBP_dom"/>
</dbReference>
<evidence type="ECO:0000256" key="2">
    <source>
        <dbReference type="ARBA" id="ARBA00005464"/>
    </source>
</evidence>
<protein>
    <recommendedName>
        <fullName evidence="4 12">Trigger factor</fullName>
        <shortName evidence="12">TF</shortName>
        <ecNumber evidence="3 12">5.2.1.8</ecNumber>
    </recommendedName>
    <alternativeName>
        <fullName evidence="11 12">PPIase</fullName>
    </alternativeName>
</protein>
<keyword evidence="15" id="KW-0175">Coiled coil</keyword>
<evidence type="ECO:0000256" key="11">
    <source>
        <dbReference type="ARBA" id="ARBA00029986"/>
    </source>
</evidence>
<dbReference type="PANTHER" id="PTHR30560:SF3">
    <property type="entry name" value="TRIGGER FACTOR-LIKE PROTEIN TIG, CHLOROPLASTIC"/>
    <property type="match status" value="1"/>
</dbReference>
<evidence type="ECO:0000256" key="13">
    <source>
        <dbReference type="PROSITE-ProRule" id="PRU00277"/>
    </source>
</evidence>
<dbReference type="InterPro" id="IPR036611">
    <property type="entry name" value="Trigger_fac_ribosome-bd_sf"/>
</dbReference>
<keyword evidence="6 12" id="KW-0697">Rotamase</keyword>